<feature type="compositionally biased region" description="Basic residues" evidence="1">
    <location>
        <begin position="208"/>
        <end position="218"/>
    </location>
</feature>
<organism evidence="2">
    <name type="scientific">Picea sitchensis</name>
    <name type="common">Sitka spruce</name>
    <name type="synonym">Pinus sitchensis</name>
    <dbReference type="NCBI Taxonomy" id="3332"/>
    <lineage>
        <taxon>Eukaryota</taxon>
        <taxon>Viridiplantae</taxon>
        <taxon>Streptophyta</taxon>
        <taxon>Embryophyta</taxon>
        <taxon>Tracheophyta</taxon>
        <taxon>Spermatophyta</taxon>
        <taxon>Pinopsida</taxon>
        <taxon>Pinidae</taxon>
        <taxon>Conifers I</taxon>
        <taxon>Pinales</taxon>
        <taxon>Pinaceae</taxon>
        <taxon>Picea</taxon>
    </lineage>
</organism>
<evidence type="ECO:0000313" key="2">
    <source>
        <dbReference type="EMBL" id="ADE75838.1"/>
    </source>
</evidence>
<reference evidence="2" key="1">
    <citation type="submission" date="2010-04" db="EMBL/GenBank/DDBJ databases">
        <authorList>
            <person name="Reid K.E."/>
            <person name="Liao N."/>
            <person name="Chan S."/>
            <person name="Docking R."/>
            <person name="Taylor G."/>
            <person name="Moore R."/>
            <person name="Mayo M."/>
            <person name="Munro S."/>
            <person name="King J."/>
            <person name="Yanchuk A."/>
            <person name="Holt R."/>
            <person name="Jones S."/>
            <person name="Marra M."/>
            <person name="Ritland C.E."/>
            <person name="Ritland K."/>
            <person name="Bohlmann J."/>
        </authorList>
    </citation>
    <scope>NUCLEOTIDE SEQUENCE</scope>
    <source>
        <tissue evidence="2">Buds collected with no treatment. Collection October 2007</tissue>
    </source>
</reference>
<dbReference type="EMBL" id="BT122463">
    <property type="protein sequence ID" value="ADE75838.1"/>
    <property type="molecule type" value="mRNA"/>
</dbReference>
<feature type="region of interest" description="Disordered" evidence="1">
    <location>
        <begin position="1"/>
        <end position="108"/>
    </location>
</feature>
<accession>D5A8G9</accession>
<dbReference type="AlphaFoldDB" id="D5A8G9"/>
<dbReference type="PANTHER" id="PTHR33828">
    <property type="entry name" value="OS05G0596200 PROTEIN"/>
    <property type="match status" value="1"/>
</dbReference>
<name>D5A8G9_PICSI</name>
<feature type="compositionally biased region" description="Basic and acidic residues" evidence="1">
    <location>
        <begin position="232"/>
        <end position="247"/>
    </location>
</feature>
<dbReference type="PANTHER" id="PTHR33828:SF2">
    <property type="entry name" value="NUCLEOLIN"/>
    <property type="match status" value="1"/>
</dbReference>
<evidence type="ECO:0000256" key="1">
    <source>
        <dbReference type="SAM" id="MobiDB-lite"/>
    </source>
</evidence>
<feature type="compositionally biased region" description="Polar residues" evidence="1">
    <location>
        <begin position="15"/>
        <end position="30"/>
    </location>
</feature>
<feature type="compositionally biased region" description="Basic and acidic residues" evidence="1">
    <location>
        <begin position="52"/>
        <end position="64"/>
    </location>
</feature>
<feature type="compositionally biased region" description="Acidic residues" evidence="1">
    <location>
        <begin position="90"/>
        <end position="100"/>
    </location>
</feature>
<feature type="region of interest" description="Disordered" evidence="1">
    <location>
        <begin position="137"/>
        <end position="172"/>
    </location>
</feature>
<feature type="region of interest" description="Disordered" evidence="1">
    <location>
        <begin position="205"/>
        <end position="280"/>
    </location>
</feature>
<protein>
    <submittedName>
        <fullName evidence="2">Uncharacterized protein</fullName>
    </submittedName>
</protein>
<sequence length="280" mass="31475">MVEEKPNAKTKGNKSKSPTARVNKEPNVSVSVPGDVKREPIFPADTDLLKPPPDKITIKTKESNSSKAAKVKKEVESFGRSEVTPTDVKVEEEEEEEEESPIGKDARPKAVPISVRVKDEEVRSSLGNAKEEIINVTTKKKKNKGQDDGKDKKHRKVYELPGQKHDPPEEGDPLRIFYETLYEQRPTSEMAEFWMMEHGLLSPEKAKKAFNKKQKKQQTKVGTPVKSSSVKEACHNPENKSSHKDVSKASSKSKKKRADLSDEDSDDELIMPKKKLRMSS</sequence>
<proteinExistence type="evidence at transcript level"/>